<dbReference type="InterPro" id="IPR001466">
    <property type="entry name" value="Beta-lactam-related"/>
</dbReference>
<dbReference type="Pfam" id="PF11954">
    <property type="entry name" value="DUF3471"/>
    <property type="match status" value="1"/>
</dbReference>
<dbReference type="SUPFAM" id="SSF56601">
    <property type="entry name" value="beta-lactamase/transpeptidase-like"/>
    <property type="match status" value="1"/>
</dbReference>
<evidence type="ECO:0008006" key="6">
    <source>
        <dbReference type="Google" id="ProtNLM"/>
    </source>
</evidence>
<dbReference type="InterPro" id="IPR050491">
    <property type="entry name" value="AmpC-like"/>
</dbReference>
<accession>A0A9W8QBG9</accession>
<dbReference type="PANTHER" id="PTHR46825">
    <property type="entry name" value="D-ALANYL-D-ALANINE-CARBOXYPEPTIDASE/ENDOPEPTIDASE AMPH"/>
    <property type="match status" value="1"/>
</dbReference>
<keyword evidence="5" id="KW-1185">Reference proteome</keyword>
<reference evidence="4" key="1">
    <citation type="journal article" date="2023" name="Access Microbiol">
        <title>De-novo genome assembly for Akanthomyces muscarius, a biocontrol agent of insect agricultural pests.</title>
        <authorList>
            <person name="Erdos Z."/>
            <person name="Studholme D.J."/>
            <person name="Raymond B."/>
            <person name="Sharma M."/>
        </authorList>
    </citation>
    <scope>NUCLEOTIDE SEQUENCE</scope>
    <source>
        <strain evidence="4">Ve6</strain>
    </source>
</reference>
<dbReference type="RefSeq" id="XP_056053646.1">
    <property type="nucleotide sequence ID" value="XM_056196506.1"/>
</dbReference>
<dbReference type="KEGG" id="amus:LMH87_009502"/>
<comment type="similarity">
    <text evidence="1">Belongs to the peptidase S12 family.</text>
</comment>
<evidence type="ECO:0000259" key="2">
    <source>
        <dbReference type="Pfam" id="PF00144"/>
    </source>
</evidence>
<gene>
    <name evidence="4" type="ORF">LMH87_009502</name>
</gene>
<dbReference type="AlphaFoldDB" id="A0A9W8QBG9"/>
<feature type="domain" description="Peptidase S12 Pab87-related C-terminal" evidence="3">
    <location>
        <begin position="464"/>
        <end position="566"/>
    </location>
</feature>
<evidence type="ECO:0000256" key="1">
    <source>
        <dbReference type="ARBA" id="ARBA00038215"/>
    </source>
</evidence>
<evidence type="ECO:0000313" key="5">
    <source>
        <dbReference type="Proteomes" id="UP001144673"/>
    </source>
</evidence>
<evidence type="ECO:0000313" key="4">
    <source>
        <dbReference type="EMBL" id="KAJ4152988.1"/>
    </source>
</evidence>
<organism evidence="4 5">
    <name type="scientific">Akanthomyces muscarius</name>
    <name type="common">Entomopathogenic fungus</name>
    <name type="synonym">Lecanicillium muscarium</name>
    <dbReference type="NCBI Taxonomy" id="2231603"/>
    <lineage>
        <taxon>Eukaryota</taxon>
        <taxon>Fungi</taxon>
        <taxon>Dikarya</taxon>
        <taxon>Ascomycota</taxon>
        <taxon>Pezizomycotina</taxon>
        <taxon>Sordariomycetes</taxon>
        <taxon>Hypocreomycetidae</taxon>
        <taxon>Hypocreales</taxon>
        <taxon>Cordycipitaceae</taxon>
        <taxon>Akanthomyces</taxon>
    </lineage>
</organism>
<comment type="caution">
    <text evidence="4">The sequence shown here is derived from an EMBL/GenBank/DDBJ whole genome shotgun (WGS) entry which is preliminary data.</text>
</comment>
<dbReference type="PANTHER" id="PTHR46825:SF14">
    <property type="entry name" value="BETA-LACTAMASE-RELATED DOMAIN-CONTAINING PROTEIN"/>
    <property type="match status" value="1"/>
</dbReference>
<dbReference type="InterPro" id="IPR021860">
    <property type="entry name" value="Peptidase_S12_Pab87-rel_C"/>
</dbReference>
<dbReference type="Gene3D" id="3.40.710.10">
    <property type="entry name" value="DD-peptidase/beta-lactamase superfamily"/>
    <property type="match status" value="1"/>
</dbReference>
<feature type="domain" description="Beta-lactamase-related" evidence="2">
    <location>
        <begin position="59"/>
        <end position="421"/>
    </location>
</feature>
<protein>
    <recommendedName>
        <fullName evidence="6">Beta-lactamase/transpeptidase-like protein</fullName>
    </recommendedName>
</protein>
<name>A0A9W8QBG9_AKAMU</name>
<proteinExistence type="inferred from homology"/>
<dbReference type="Proteomes" id="UP001144673">
    <property type="component" value="Chromosome 5"/>
</dbReference>
<dbReference type="GeneID" id="80896661"/>
<dbReference type="InterPro" id="IPR012338">
    <property type="entry name" value="Beta-lactam/transpept-like"/>
</dbReference>
<dbReference type="Pfam" id="PF00144">
    <property type="entry name" value="Beta-lactamase"/>
    <property type="match status" value="1"/>
</dbReference>
<dbReference type="EMBL" id="JAJHUN010000008">
    <property type="protein sequence ID" value="KAJ4152988.1"/>
    <property type="molecule type" value="Genomic_DNA"/>
</dbReference>
<sequence>MTRLRASRLSSILFSCPKRIHTSRTRYTIARRSPTMTSESPRPNLEPVLDRLASLETQIEELRSIGGNAGLSIGVAHKGTSIFEKHFGFRNVNSATPPDSETVQHIGSMTKAFVAAAAASLVEDGKLSWETPLGESGVVPLFCESNTEPENKSLPQVNLLDLLAHRLGVAMKQSYWHLMSTALLSEKANTAHIVSKLPPVAEFRSKMSYNNWGYALVGQVIEHVSGQDLGQFIAQRFFEPLGLKNTTLGKPSSENYAASYMALSDGTPFQVEHPPLNSGTVMAPAGAMKSTMSDMLVLYSALLEAFQNQSLSDATSKHTSPFRQATALFAKHSTIQPGSAYGMGWCLTELPDQAGLVGVNSYESPDGMPVIGKDTKPQRLFYHNGAMCGALSAVYLLPDSDFVVVVLGNSFDLYDTPDFAAQLVIEAIIGVPNPVDFIPIAKKTVANALSHHPDMNAQLEKERTQGTSPKALSEYAGYYTSAEGSDYGFQVSVLQEKLRVNIQGIADVFYDLEHYEHDVFAFYCDRDAESKRMIYPNASIMMHKFFFEADEQGKVLHVRWAHDFTYPSGELFKKGRAPSTLKL</sequence>
<evidence type="ECO:0000259" key="3">
    <source>
        <dbReference type="Pfam" id="PF11954"/>
    </source>
</evidence>